<evidence type="ECO:0000313" key="4">
    <source>
        <dbReference type="RefSeq" id="XP_039121979.1"/>
    </source>
</evidence>
<reference evidence="4" key="1">
    <citation type="submission" date="2025-08" db="UniProtKB">
        <authorList>
            <consortium name="RefSeq"/>
        </authorList>
    </citation>
    <scope>IDENTIFICATION</scope>
</reference>
<dbReference type="GO" id="GO:0009733">
    <property type="term" value="P:response to auxin"/>
    <property type="evidence" value="ECO:0007669"/>
    <property type="project" value="InterPro"/>
</dbReference>
<proteinExistence type="inferred from homology"/>
<dbReference type="PANTHER" id="PTHR31374:SF118">
    <property type="entry name" value="OS01G0924966 PROTEIN"/>
    <property type="match status" value="1"/>
</dbReference>
<name>A0AB40B5F3_DIOCR</name>
<dbReference type="PANTHER" id="PTHR31374">
    <property type="entry name" value="AUXIN-INDUCED PROTEIN-LIKE-RELATED"/>
    <property type="match status" value="1"/>
</dbReference>
<evidence type="ECO:0000256" key="1">
    <source>
        <dbReference type="ARBA" id="ARBA00006974"/>
    </source>
</evidence>
<dbReference type="GeneID" id="120258585"/>
<dbReference type="Proteomes" id="UP001515500">
    <property type="component" value="Chromosome 4"/>
</dbReference>
<evidence type="ECO:0000313" key="3">
    <source>
        <dbReference type="Proteomes" id="UP001515500"/>
    </source>
</evidence>
<feature type="compositionally biased region" description="Polar residues" evidence="2">
    <location>
        <begin position="23"/>
        <end position="42"/>
    </location>
</feature>
<protein>
    <submittedName>
        <fullName evidence="4">Auxin-responsive protein SAUR71-like</fullName>
    </submittedName>
</protein>
<accession>A0AB40B5F3</accession>
<feature type="region of interest" description="Disordered" evidence="2">
    <location>
        <begin position="23"/>
        <end position="51"/>
    </location>
</feature>
<sequence length="149" mass="16948">MENNSKNSKSLISKTFQRCRSFGSKQTRTTPTMVLKTRSQSESPRKKKKAPEGCVSVYVGKETERFFVRTEVINHPLFKKLLDDAEMVYGFATEGPLKLPCNVKLFEEVLWEMEMEKEMVVTPSLACSFSRSSSGYHLLSPSRPMAMHG</sequence>
<evidence type="ECO:0000256" key="2">
    <source>
        <dbReference type="SAM" id="MobiDB-lite"/>
    </source>
</evidence>
<dbReference type="AlphaFoldDB" id="A0AB40B5F3"/>
<comment type="similarity">
    <text evidence="1">Belongs to the ARG7 family.</text>
</comment>
<dbReference type="RefSeq" id="XP_039121979.1">
    <property type="nucleotide sequence ID" value="XM_039266045.1"/>
</dbReference>
<dbReference type="Pfam" id="PF02519">
    <property type="entry name" value="Auxin_inducible"/>
    <property type="match status" value="1"/>
</dbReference>
<keyword evidence="3" id="KW-1185">Reference proteome</keyword>
<dbReference type="InterPro" id="IPR003676">
    <property type="entry name" value="SAUR_fam"/>
</dbReference>
<gene>
    <name evidence="4" type="primary">LOC120258585</name>
</gene>
<organism evidence="3 4">
    <name type="scientific">Dioscorea cayennensis subsp. rotundata</name>
    <name type="common">White Guinea yam</name>
    <name type="synonym">Dioscorea rotundata</name>
    <dbReference type="NCBI Taxonomy" id="55577"/>
    <lineage>
        <taxon>Eukaryota</taxon>
        <taxon>Viridiplantae</taxon>
        <taxon>Streptophyta</taxon>
        <taxon>Embryophyta</taxon>
        <taxon>Tracheophyta</taxon>
        <taxon>Spermatophyta</taxon>
        <taxon>Magnoliopsida</taxon>
        <taxon>Liliopsida</taxon>
        <taxon>Dioscoreales</taxon>
        <taxon>Dioscoreaceae</taxon>
        <taxon>Dioscorea</taxon>
    </lineage>
</organism>